<dbReference type="OrthoDB" id="5489603at2"/>
<gene>
    <name evidence="3" type="ORF">SAMN04490248_11241</name>
</gene>
<proteinExistence type="predicted"/>
<dbReference type="Gene3D" id="2.70.70.10">
    <property type="entry name" value="Glucose Permease (Domain IIA)"/>
    <property type="match status" value="1"/>
</dbReference>
<dbReference type="Proteomes" id="UP000198893">
    <property type="component" value="Unassembled WGS sequence"/>
</dbReference>
<protein>
    <submittedName>
        <fullName evidence="3">Peptidase family M23</fullName>
    </submittedName>
</protein>
<keyword evidence="4" id="KW-1185">Reference proteome</keyword>
<feature type="chain" id="PRO_5011663245" evidence="1">
    <location>
        <begin position="20"/>
        <end position="321"/>
    </location>
</feature>
<dbReference type="PANTHER" id="PTHR21666">
    <property type="entry name" value="PEPTIDASE-RELATED"/>
    <property type="match status" value="1"/>
</dbReference>
<evidence type="ECO:0000313" key="4">
    <source>
        <dbReference type="Proteomes" id="UP000198893"/>
    </source>
</evidence>
<accession>A0A1H8SGT3</accession>
<feature type="signal peptide" evidence="1">
    <location>
        <begin position="1"/>
        <end position="19"/>
    </location>
</feature>
<dbReference type="STRING" id="569882.SAMN04490248_11241"/>
<evidence type="ECO:0000256" key="1">
    <source>
        <dbReference type="SAM" id="SignalP"/>
    </source>
</evidence>
<dbReference type="Pfam" id="PF01551">
    <property type="entry name" value="Peptidase_M23"/>
    <property type="match status" value="1"/>
</dbReference>
<dbReference type="RefSeq" id="WP_093118387.1">
    <property type="nucleotide sequence ID" value="NZ_FODS01000012.1"/>
</dbReference>
<dbReference type="PANTHER" id="PTHR21666:SF270">
    <property type="entry name" value="MUREIN HYDROLASE ACTIVATOR ENVC"/>
    <property type="match status" value="1"/>
</dbReference>
<dbReference type="AlphaFoldDB" id="A0A1H8SGT3"/>
<dbReference type="InterPro" id="IPR016047">
    <property type="entry name" value="M23ase_b-sheet_dom"/>
</dbReference>
<evidence type="ECO:0000259" key="2">
    <source>
        <dbReference type="Pfam" id="PF01551"/>
    </source>
</evidence>
<name>A0A1H8SGT3_9RHOB</name>
<reference evidence="3 4" key="1">
    <citation type="submission" date="2016-10" db="EMBL/GenBank/DDBJ databases">
        <authorList>
            <person name="de Groot N.N."/>
        </authorList>
    </citation>
    <scope>NUCLEOTIDE SEQUENCE [LARGE SCALE GENOMIC DNA]</scope>
    <source>
        <strain evidence="3 4">DSM 27842</strain>
    </source>
</reference>
<dbReference type="InterPro" id="IPR011055">
    <property type="entry name" value="Dup_hybrid_motif"/>
</dbReference>
<dbReference type="SUPFAM" id="SSF51261">
    <property type="entry name" value="Duplicated hybrid motif"/>
    <property type="match status" value="1"/>
</dbReference>
<evidence type="ECO:0000313" key="3">
    <source>
        <dbReference type="EMBL" id="SEO78239.1"/>
    </source>
</evidence>
<dbReference type="CDD" id="cd12797">
    <property type="entry name" value="M23_peptidase"/>
    <property type="match status" value="1"/>
</dbReference>
<sequence>MRAALALLCLLSVAAPAAADTPVLALPIDCDPGADCHIQNLVDHDAGPGYADYTCGPLSYDGHNGTDFALPSLRAMEAGVRVLAAAPGTVTALRDGMADTGYSPETAPQIEGRDCGNGVVIAHEDGWETQYCHMKRESLTVRRGAQVEAGDTLGEVGLSGRTEFPHLHLSLRRDGEVVDPFTAATPTQCGTTTDSSLWQEPIEYVPGGLIRAGFATAVPEYEDVKSGAAGTEKIRADAPALVLFGFGFGSRAGDEMTLVIDGPRERIFDHGLTLDKTQAQYFRAAGTRLHQTLPSGTYTGTVTLKREGTVLDRAEAKFTLP</sequence>
<dbReference type="GO" id="GO:0004222">
    <property type="term" value="F:metalloendopeptidase activity"/>
    <property type="evidence" value="ECO:0007669"/>
    <property type="project" value="TreeGrafter"/>
</dbReference>
<feature type="domain" description="M23ase beta-sheet core" evidence="2">
    <location>
        <begin position="63"/>
        <end position="180"/>
    </location>
</feature>
<dbReference type="InterPro" id="IPR050570">
    <property type="entry name" value="Cell_wall_metabolism_enzyme"/>
</dbReference>
<dbReference type="EMBL" id="FODS01000012">
    <property type="protein sequence ID" value="SEO78239.1"/>
    <property type="molecule type" value="Genomic_DNA"/>
</dbReference>
<keyword evidence="1" id="KW-0732">Signal</keyword>
<organism evidence="3 4">
    <name type="scientific">Salinihabitans flavidus</name>
    <dbReference type="NCBI Taxonomy" id="569882"/>
    <lineage>
        <taxon>Bacteria</taxon>
        <taxon>Pseudomonadati</taxon>
        <taxon>Pseudomonadota</taxon>
        <taxon>Alphaproteobacteria</taxon>
        <taxon>Rhodobacterales</taxon>
        <taxon>Roseobacteraceae</taxon>
        <taxon>Salinihabitans</taxon>
    </lineage>
</organism>